<feature type="region of interest" description="Disordered" evidence="2">
    <location>
        <begin position="511"/>
        <end position="536"/>
    </location>
</feature>
<comment type="caution">
    <text evidence="3">The sequence shown here is derived from an EMBL/GenBank/DDBJ whole genome shotgun (WGS) entry which is preliminary data.</text>
</comment>
<dbReference type="AlphaFoldDB" id="A0A388MFM0"/>
<dbReference type="Gene3D" id="1.20.5.1700">
    <property type="match status" value="1"/>
</dbReference>
<organism evidence="3 4">
    <name type="scientific">Chara braunii</name>
    <name type="common">Braun's stonewort</name>
    <dbReference type="NCBI Taxonomy" id="69332"/>
    <lineage>
        <taxon>Eukaryota</taxon>
        <taxon>Viridiplantae</taxon>
        <taxon>Streptophyta</taxon>
        <taxon>Charophyceae</taxon>
        <taxon>Charales</taxon>
        <taxon>Characeae</taxon>
        <taxon>Chara</taxon>
    </lineage>
</organism>
<evidence type="ECO:0000256" key="2">
    <source>
        <dbReference type="SAM" id="MobiDB-lite"/>
    </source>
</evidence>
<evidence type="ECO:0000256" key="1">
    <source>
        <dbReference type="SAM" id="Coils"/>
    </source>
</evidence>
<evidence type="ECO:0000313" key="3">
    <source>
        <dbReference type="EMBL" id="GBG93344.1"/>
    </source>
</evidence>
<accession>A0A388MFM0</accession>
<feature type="compositionally biased region" description="Polar residues" evidence="2">
    <location>
        <begin position="511"/>
        <end position="520"/>
    </location>
</feature>
<keyword evidence="4" id="KW-1185">Reference proteome</keyword>
<keyword evidence="1" id="KW-0175">Coiled coil</keyword>
<feature type="coiled-coil region" evidence="1">
    <location>
        <begin position="363"/>
        <end position="439"/>
    </location>
</feature>
<sequence>MERKKRKEVSAIQGTDLALEGVLSNMAAQLKEMKEQMAPGKLERIPGNKNRADGLSRIEWVQPGEAKEETSPVDGFLKKYDMQLHVNVWALRVEDNEVREGKPMWFAPATFVRNEKLILKPFVEEDPWEERNAEWMAELALAESYRLTEEPVTIEAGTGRVDRHLLAVGRVHYLVNSLLQVRTEEERRTVKADKVILGDDYEFDEEKEGEEFEQGEISEDFREEEYDGFHLEMGLLLSGDKPERKVDAPWSEKIEGMLLIESIRGSKLRPDLDKLIRLHELLRNDCEWLLEVEAEIAEKLEGARRSQRGNDNDGKMEASIRGLQERVKEKEELLTQGVASHIPEILREIQRLRKREEIRDAQVEKMGKEVESMRAEMSKVREEQQKLKMQVESLNIALDSKNKEVEKKRVEREKLEKEVGKLEGEVNKQEKEMETLRKVSQEGGAEIPTKIVEWNDEFGFEIMNITGIIHASGQDPGGVSREALRQRGENNDQPTIIPASANKLVEILTSNTVTKSSNGGESRDEKKRPCSEMVEAGGEKETAIPCHSAKKTRSEGIKLCWYFMKGMHLTEECPGFQFDEEKGLIKLDENKKLIDRVGNVVKKAKDGFRAQLYRQLSLSMVD</sequence>
<gene>
    <name evidence="3" type="ORF">CBR_g65652</name>
</gene>
<reference evidence="3 4" key="1">
    <citation type="journal article" date="2018" name="Cell">
        <title>The Chara Genome: Secondary Complexity and Implications for Plant Terrestrialization.</title>
        <authorList>
            <person name="Nishiyama T."/>
            <person name="Sakayama H."/>
            <person name="Vries J.D."/>
            <person name="Buschmann H."/>
            <person name="Saint-Marcoux D."/>
            <person name="Ullrich K.K."/>
            <person name="Haas F.B."/>
            <person name="Vanderstraeten L."/>
            <person name="Becker D."/>
            <person name="Lang D."/>
            <person name="Vosolsobe S."/>
            <person name="Rombauts S."/>
            <person name="Wilhelmsson P.K.I."/>
            <person name="Janitza P."/>
            <person name="Kern R."/>
            <person name="Heyl A."/>
            <person name="Rumpler F."/>
            <person name="Villalobos L.I.A.C."/>
            <person name="Clay J.M."/>
            <person name="Skokan R."/>
            <person name="Toyoda A."/>
            <person name="Suzuki Y."/>
            <person name="Kagoshima H."/>
            <person name="Schijlen E."/>
            <person name="Tajeshwar N."/>
            <person name="Catarino B."/>
            <person name="Hetherington A.J."/>
            <person name="Saltykova A."/>
            <person name="Bonnot C."/>
            <person name="Breuninger H."/>
            <person name="Symeonidi A."/>
            <person name="Radhakrishnan G.V."/>
            <person name="Van Nieuwerburgh F."/>
            <person name="Deforce D."/>
            <person name="Chang C."/>
            <person name="Karol K.G."/>
            <person name="Hedrich R."/>
            <person name="Ulvskov P."/>
            <person name="Glockner G."/>
            <person name="Delwiche C.F."/>
            <person name="Petrasek J."/>
            <person name="Van de Peer Y."/>
            <person name="Friml J."/>
            <person name="Beilby M."/>
            <person name="Dolan L."/>
            <person name="Kohara Y."/>
            <person name="Sugano S."/>
            <person name="Fujiyama A."/>
            <person name="Delaux P.-M."/>
            <person name="Quint M."/>
            <person name="TheiBen G."/>
            <person name="Hagemann M."/>
            <person name="Harholt J."/>
            <person name="Dunand C."/>
            <person name="Zachgo S."/>
            <person name="Langdale J."/>
            <person name="Maumus F."/>
            <person name="Straeten D.V.D."/>
            <person name="Gould S.B."/>
            <person name="Rensing S.A."/>
        </authorList>
    </citation>
    <scope>NUCLEOTIDE SEQUENCE [LARGE SCALE GENOMIC DNA]</scope>
    <source>
        <strain evidence="3 4">S276</strain>
    </source>
</reference>
<feature type="compositionally biased region" description="Basic and acidic residues" evidence="2">
    <location>
        <begin position="521"/>
        <end position="530"/>
    </location>
</feature>
<evidence type="ECO:0000313" key="4">
    <source>
        <dbReference type="Proteomes" id="UP000265515"/>
    </source>
</evidence>
<proteinExistence type="predicted"/>
<name>A0A388MFM0_CHABU</name>
<protein>
    <submittedName>
        <fullName evidence="3">Uncharacterized protein</fullName>
    </submittedName>
</protein>
<dbReference type="EMBL" id="BFEA01001481">
    <property type="protein sequence ID" value="GBG93344.1"/>
    <property type="molecule type" value="Genomic_DNA"/>
</dbReference>
<dbReference type="Gramene" id="GBG93344">
    <property type="protein sequence ID" value="GBG93344"/>
    <property type="gene ID" value="CBR_g65652"/>
</dbReference>
<dbReference type="Proteomes" id="UP000265515">
    <property type="component" value="Unassembled WGS sequence"/>
</dbReference>